<evidence type="ECO:0000313" key="5">
    <source>
        <dbReference type="Proteomes" id="UP000018454"/>
    </source>
</evidence>
<evidence type="ECO:0000256" key="1">
    <source>
        <dbReference type="ARBA" id="ARBA00022603"/>
    </source>
</evidence>
<comment type="caution">
    <text evidence="4">The sequence shown here is derived from an EMBL/GenBank/DDBJ whole genome shotgun (WGS) entry which is preliminary data.</text>
</comment>
<evidence type="ECO:0000259" key="3">
    <source>
        <dbReference type="Pfam" id="PF08241"/>
    </source>
</evidence>
<evidence type="ECO:0000256" key="2">
    <source>
        <dbReference type="ARBA" id="ARBA00022679"/>
    </source>
</evidence>
<dbReference type="PANTHER" id="PTHR13090">
    <property type="entry name" value="ARGININE-HYDROXYLASE NDUFAF5, MITOCHONDRIAL"/>
    <property type="match status" value="1"/>
</dbReference>
<dbReference type="GO" id="GO:0008757">
    <property type="term" value="F:S-adenosylmethionine-dependent methyltransferase activity"/>
    <property type="evidence" value="ECO:0007669"/>
    <property type="project" value="InterPro"/>
</dbReference>
<dbReference type="InterPro" id="IPR050602">
    <property type="entry name" value="Malonyl-ACP_OMT"/>
</dbReference>
<dbReference type="Pfam" id="PF08241">
    <property type="entry name" value="Methyltransf_11"/>
    <property type="match status" value="1"/>
</dbReference>
<keyword evidence="1" id="KW-0489">Methyltransferase</keyword>
<dbReference type="Gene3D" id="3.40.50.150">
    <property type="entry name" value="Vaccinia Virus protein VP39"/>
    <property type="match status" value="1"/>
</dbReference>
<protein>
    <recommendedName>
        <fullName evidence="3">Methyltransferase type 11 domain-containing protein</fullName>
    </recommendedName>
</protein>
<name>F1YQI4_9PROT</name>
<keyword evidence="2" id="KW-0808">Transferase</keyword>
<reference evidence="4 5" key="1">
    <citation type="journal article" date="2011" name="Science">
        <title>Drosophila microbiome modulates host developmental and metabolic homeostasis via insulin signaling.</title>
        <authorList>
            <person name="Shin S.C."/>
            <person name="Kim S.H."/>
            <person name="You H."/>
            <person name="Kim B."/>
            <person name="Kim A.C."/>
            <person name="Lee K.A."/>
            <person name="Yoon J.H."/>
            <person name="Ryu J.H."/>
            <person name="Lee W.J."/>
        </authorList>
    </citation>
    <scope>NUCLEOTIDE SEQUENCE [LARGE SCALE GENOMIC DNA]</scope>
    <source>
        <strain evidence="4 5">DM001</strain>
    </source>
</reference>
<dbReference type="InterPro" id="IPR029063">
    <property type="entry name" value="SAM-dependent_MTases_sf"/>
</dbReference>
<accession>F1YQI4</accession>
<dbReference type="PANTHER" id="PTHR13090:SF1">
    <property type="entry name" value="ARGININE-HYDROXYLASE NDUFAF5, MITOCHONDRIAL"/>
    <property type="match status" value="1"/>
</dbReference>
<dbReference type="GO" id="GO:0032259">
    <property type="term" value="P:methylation"/>
    <property type="evidence" value="ECO:0007669"/>
    <property type="project" value="UniProtKB-KW"/>
</dbReference>
<evidence type="ECO:0000313" key="4">
    <source>
        <dbReference type="EMBL" id="EGE48869.1"/>
    </source>
</evidence>
<dbReference type="InterPro" id="IPR013216">
    <property type="entry name" value="Methyltransf_11"/>
</dbReference>
<dbReference type="CDD" id="cd02440">
    <property type="entry name" value="AdoMet_MTases"/>
    <property type="match status" value="1"/>
</dbReference>
<dbReference type="Proteomes" id="UP000018454">
    <property type="component" value="Unassembled WGS sequence"/>
</dbReference>
<dbReference type="EMBL" id="AEUP01000004">
    <property type="protein sequence ID" value="EGE48869.1"/>
    <property type="molecule type" value="Genomic_DNA"/>
</dbReference>
<proteinExistence type="predicted"/>
<feature type="domain" description="Methyltransferase type 11" evidence="3">
    <location>
        <begin position="78"/>
        <end position="162"/>
    </location>
</feature>
<dbReference type="AlphaFoldDB" id="F1YQI4"/>
<organism evidence="4 5">
    <name type="scientific">Acetobacter pomorum DM001</name>
    <dbReference type="NCBI Taxonomy" id="945681"/>
    <lineage>
        <taxon>Bacteria</taxon>
        <taxon>Pseudomonadati</taxon>
        <taxon>Pseudomonadota</taxon>
        <taxon>Alphaproteobacteria</taxon>
        <taxon>Acetobacterales</taxon>
        <taxon>Acetobacteraceae</taxon>
        <taxon>Acetobacter</taxon>
    </lineage>
</organism>
<gene>
    <name evidence="4" type="primary">bioC</name>
    <name evidence="4" type="ORF">APO_0149</name>
</gene>
<dbReference type="SUPFAM" id="SSF53335">
    <property type="entry name" value="S-adenosyl-L-methionine-dependent methyltransferases"/>
    <property type="match status" value="1"/>
</dbReference>
<sequence>MHFMGSHKISRPLSLANRREARTCSKMDVPVIFDRKAVRLHRERAARTQHATAPILEAAADILLDRLDDVMRSFSSALDIGGRGIICQGLKRRNIPTITCDLSEAQARCASTPSLCADEERLPFAPGSFDLVIASLSLHWVNDLPGLFHQIRSILRPDGLFLASIPILPTLRPLRQALEMAELALSDGVSPRVSPLPTQQSCVSLLQRAGFALPVVDTETLELRYRSLRALMADLRAAGETNALALRSRIIPPRLLFPAAAYELEDEKAESFCMPLHMAILAAWSPSGNQPQPLTPGQFTHSLHDVLQQQPHPLTKP</sequence>